<dbReference type="PANTHER" id="PTHR36838:SF1">
    <property type="entry name" value="SLR1864 PROTEIN"/>
    <property type="match status" value="1"/>
</dbReference>
<feature type="transmembrane region" description="Helical" evidence="8">
    <location>
        <begin position="160"/>
        <end position="179"/>
    </location>
</feature>
<evidence type="ECO:0000256" key="8">
    <source>
        <dbReference type="SAM" id="Phobius"/>
    </source>
</evidence>
<dbReference type="Gene3D" id="1.20.1530.20">
    <property type="match status" value="1"/>
</dbReference>
<feature type="transmembrane region" description="Helical" evidence="8">
    <location>
        <begin position="127"/>
        <end position="148"/>
    </location>
</feature>
<reference evidence="9 10" key="1">
    <citation type="journal article" date="2017" name="Front. Microbiol.">
        <title>New Insights into the Diversity of the Genus Faecalibacterium.</title>
        <authorList>
            <person name="Benevides L."/>
            <person name="Burman S."/>
            <person name="Martin R."/>
            <person name="Robert V."/>
            <person name="Thomas M."/>
            <person name="Miquel S."/>
            <person name="Chain F."/>
            <person name="Sokol H."/>
            <person name="Bermudez-Humaran L.G."/>
            <person name="Morrison M."/>
            <person name="Langella P."/>
            <person name="Azevedo V.A."/>
            <person name="Chatel J.M."/>
            <person name="Soares S."/>
        </authorList>
    </citation>
    <scope>NUCLEOTIDE SEQUENCE [LARGE SCALE GENOMIC DNA]</scope>
    <source>
        <strain evidence="9 10">CNCM I 4575</strain>
    </source>
</reference>
<comment type="caution">
    <text evidence="9">The sequence shown here is derived from an EMBL/GenBank/DDBJ whole genome shotgun (WGS) entry which is preliminary data.</text>
</comment>
<feature type="transmembrane region" description="Helical" evidence="8">
    <location>
        <begin position="255"/>
        <end position="275"/>
    </location>
</feature>
<protein>
    <submittedName>
        <fullName evidence="9">Permease</fullName>
    </submittedName>
</protein>
<evidence type="ECO:0000256" key="6">
    <source>
        <dbReference type="ARBA" id="ARBA00022989"/>
    </source>
</evidence>
<evidence type="ECO:0000256" key="1">
    <source>
        <dbReference type="ARBA" id="ARBA00004651"/>
    </source>
</evidence>
<keyword evidence="6 8" id="KW-1133">Transmembrane helix</keyword>
<name>A0A2A7ASA9_9FIRM</name>
<keyword evidence="4" id="KW-1003">Cell membrane</keyword>
<accession>A0A2A7ASA9</accession>
<feature type="transmembrane region" description="Helical" evidence="8">
    <location>
        <begin position="37"/>
        <end position="57"/>
    </location>
</feature>
<keyword evidence="3" id="KW-0813">Transport</keyword>
<feature type="transmembrane region" description="Helical" evidence="8">
    <location>
        <begin position="63"/>
        <end position="87"/>
    </location>
</feature>
<feature type="transmembrane region" description="Helical" evidence="8">
    <location>
        <begin position="6"/>
        <end position="25"/>
    </location>
</feature>
<sequence length="310" mass="33104">MELALICAQQVIVLFLLIGAGAAALKTGVLKAEGRQTLSNLLVYLVVPAMIIHSYMMEFSEEILHNLLAAFGLSVLAILIGTVLTLALTAKQKDRRAPIFRFACVFSNAAYMGFPLISALFGSEGLLYASAYVTVFNILLWTMGYGMVSGSSSPKEVVKSLLRTPVLYAMVAGLAIYLLQIPVPALIAQPLELLSNMNTPLSMLITGILIATGDLKQIVCDRHIWKLAAVRMLLIPAVCLAAFAVLGLLRFGMSAQVVLLLECCPAAAITSVFAVQFGHDEQFAAGCVVLTTLLSIVTLPLCALVLTALM</sequence>
<feature type="transmembrane region" description="Helical" evidence="8">
    <location>
        <begin position="287"/>
        <end position="309"/>
    </location>
</feature>
<dbReference type="Proteomes" id="UP000220005">
    <property type="component" value="Unassembled WGS sequence"/>
</dbReference>
<evidence type="ECO:0000256" key="5">
    <source>
        <dbReference type="ARBA" id="ARBA00022692"/>
    </source>
</evidence>
<dbReference type="AlphaFoldDB" id="A0A2A7ASA9"/>
<feature type="transmembrane region" description="Helical" evidence="8">
    <location>
        <begin position="199"/>
        <end position="215"/>
    </location>
</feature>
<comment type="similarity">
    <text evidence="2">Belongs to the auxin efflux carrier (TC 2.A.69) family.</text>
</comment>
<evidence type="ECO:0000313" key="10">
    <source>
        <dbReference type="Proteomes" id="UP000220005"/>
    </source>
</evidence>
<evidence type="ECO:0000256" key="3">
    <source>
        <dbReference type="ARBA" id="ARBA00022448"/>
    </source>
</evidence>
<feature type="transmembrane region" description="Helical" evidence="8">
    <location>
        <begin position="227"/>
        <end position="249"/>
    </location>
</feature>
<dbReference type="GO" id="GO:0055085">
    <property type="term" value="P:transmembrane transport"/>
    <property type="evidence" value="ECO:0007669"/>
    <property type="project" value="InterPro"/>
</dbReference>
<dbReference type="Pfam" id="PF03547">
    <property type="entry name" value="Mem_trans"/>
    <property type="match status" value="2"/>
</dbReference>
<evidence type="ECO:0000313" key="9">
    <source>
        <dbReference type="EMBL" id="PDX82027.1"/>
    </source>
</evidence>
<evidence type="ECO:0000256" key="2">
    <source>
        <dbReference type="ARBA" id="ARBA00010145"/>
    </source>
</evidence>
<comment type="subcellular location">
    <subcellularLocation>
        <location evidence="1">Cell membrane</location>
        <topology evidence="1">Multi-pass membrane protein</topology>
    </subcellularLocation>
</comment>
<evidence type="ECO:0000256" key="7">
    <source>
        <dbReference type="ARBA" id="ARBA00023136"/>
    </source>
</evidence>
<dbReference type="EMBL" id="NMTY01000004">
    <property type="protein sequence ID" value="PDX82027.1"/>
    <property type="molecule type" value="Genomic_DNA"/>
</dbReference>
<keyword evidence="7 8" id="KW-0472">Membrane</keyword>
<dbReference type="PANTHER" id="PTHR36838">
    <property type="entry name" value="AUXIN EFFLUX CARRIER FAMILY PROTEIN"/>
    <property type="match status" value="1"/>
</dbReference>
<proteinExistence type="inferred from homology"/>
<organism evidence="9 10">
    <name type="scientific">Faecalibacterium prausnitzii</name>
    <dbReference type="NCBI Taxonomy" id="853"/>
    <lineage>
        <taxon>Bacteria</taxon>
        <taxon>Bacillati</taxon>
        <taxon>Bacillota</taxon>
        <taxon>Clostridia</taxon>
        <taxon>Eubacteriales</taxon>
        <taxon>Oscillospiraceae</taxon>
        <taxon>Faecalibacterium</taxon>
    </lineage>
</organism>
<dbReference type="InterPro" id="IPR004776">
    <property type="entry name" value="Mem_transp_PIN-like"/>
</dbReference>
<evidence type="ECO:0000256" key="4">
    <source>
        <dbReference type="ARBA" id="ARBA00022475"/>
    </source>
</evidence>
<dbReference type="InterPro" id="IPR038770">
    <property type="entry name" value="Na+/solute_symporter_sf"/>
</dbReference>
<gene>
    <name evidence="9" type="ORF">CGS58_00730</name>
</gene>
<feature type="transmembrane region" description="Helical" evidence="8">
    <location>
        <begin position="99"/>
        <end position="121"/>
    </location>
</feature>
<dbReference type="RefSeq" id="WP_097838570.1">
    <property type="nucleotide sequence ID" value="NZ_NMTY01000004.1"/>
</dbReference>
<dbReference type="GO" id="GO:0005886">
    <property type="term" value="C:plasma membrane"/>
    <property type="evidence" value="ECO:0007669"/>
    <property type="project" value="UniProtKB-SubCell"/>
</dbReference>
<keyword evidence="5 8" id="KW-0812">Transmembrane</keyword>